<dbReference type="OMA" id="TWSHLYR"/>
<dbReference type="AlphaFoldDB" id="A0A124BYA6"/>
<sequence>MSHEYCLDALVVGTGFSGIYTLYTLVKEGLAVQAIEKESDVGGTWYVNRYPGALSDSWSHVYRYAFDEELLQTHPVVRRYSTQPEILDYLKHVVEKHDLGNRIHFNTEMIAARWNDVIKEWRVQCQTGDIFRVKYLVTAVGVLVKPKVPDIPGLKGFKGQAVHTAAWDSSIQVENKCVGVIGVGSSGVQVVAAIASKVKSLHVFIRTPQYTIPANDKQMTPEEQKSMDEKFPQVWTDVLTSRLRMGFLEHDRPFMSISLEEREKILEHLWRDGNGIQMMFAAFSDIAIDAAANEEVCRFLRRKIAQIVKDPEKRAVLTPKEAWNRRPLSDAGFYEQFNRENVYAIDIKKYPITKATAEGICTSDGKLHELDVIIVATGFDAMDGTYAQIDIQGREKGETLYDRWKRTGPDCYLGCSVAGFPNLLTVLGPRVAFGNVPPLLEIQVSFLRDAIRQAQDITRHTGQQCEIEATEQAEREWTEVCEQIARMLLFNKGSSWMFRKNVPGDATSSLFYFGGLGAFRAKLEDTKAHGFNGFKSPLGPAAEARAQL</sequence>
<proteinExistence type="predicted"/>
<evidence type="ECO:0000256" key="4">
    <source>
        <dbReference type="ARBA" id="ARBA00023002"/>
    </source>
</evidence>
<dbReference type="EMBL" id="BCMY01000014">
    <property type="protein sequence ID" value="GAQ44943.1"/>
    <property type="molecule type" value="Genomic_DNA"/>
</dbReference>
<dbReference type="VEuPathDB" id="FungiDB:ASPNIDRAFT2_1085193"/>
<reference evidence="6" key="1">
    <citation type="journal article" date="2016" name="Genome Announc.">
        <title>Draft genome sequence of Aspergillus niger strain An76.</title>
        <authorList>
            <person name="Gong W."/>
            <person name="Cheng Z."/>
            <person name="Zhang H."/>
            <person name="Liu L."/>
            <person name="Gao P."/>
            <person name="Wang L."/>
        </authorList>
    </citation>
    <scope>NUCLEOTIDE SEQUENCE [LARGE SCALE GENOMIC DNA]</scope>
    <source>
        <strain evidence="6">An76</strain>
    </source>
</reference>
<gene>
    <name evidence="5" type="ORF">ABL_07604</name>
</gene>
<dbReference type="SUPFAM" id="SSF51905">
    <property type="entry name" value="FAD/NAD(P)-binding domain"/>
    <property type="match status" value="2"/>
</dbReference>
<protein>
    <submittedName>
        <fullName evidence="5">Cyclohexanone monooxygenase</fullName>
    </submittedName>
</protein>
<keyword evidence="2" id="KW-0274">FAD</keyword>
<organism evidence="5 6">
    <name type="scientific">Aspergillus niger</name>
    <dbReference type="NCBI Taxonomy" id="5061"/>
    <lineage>
        <taxon>Eukaryota</taxon>
        <taxon>Fungi</taxon>
        <taxon>Dikarya</taxon>
        <taxon>Ascomycota</taxon>
        <taxon>Pezizomycotina</taxon>
        <taxon>Eurotiomycetes</taxon>
        <taxon>Eurotiomycetidae</taxon>
        <taxon>Eurotiales</taxon>
        <taxon>Aspergillaceae</taxon>
        <taxon>Aspergillus</taxon>
        <taxon>Aspergillus subgen. Circumdati</taxon>
    </lineage>
</organism>
<dbReference type="Pfam" id="PF00743">
    <property type="entry name" value="FMO-like"/>
    <property type="match status" value="1"/>
</dbReference>
<dbReference type="GO" id="GO:0004499">
    <property type="term" value="F:N,N-dimethylaniline monooxygenase activity"/>
    <property type="evidence" value="ECO:0007669"/>
    <property type="project" value="InterPro"/>
</dbReference>
<dbReference type="GO" id="GO:0050660">
    <property type="term" value="F:flavin adenine dinucleotide binding"/>
    <property type="evidence" value="ECO:0007669"/>
    <property type="project" value="InterPro"/>
</dbReference>
<accession>A0A124BYA6</accession>
<dbReference type="GO" id="GO:0050661">
    <property type="term" value="F:NADP binding"/>
    <property type="evidence" value="ECO:0007669"/>
    <property type="project" value="InterPro"/>
</dbReference>
<evidence type="ECO:0000256" key="2">
    <source>
        <dbReference type="ARBA" id="ARBA00022827"/>
    </source>
</evidence>
<dbReference type="VEuPathDB" id="FungiDB:M747DRAFT_333933"/>
<keyword evidence="1" id="KW-0285">Flavoprotein</keyword>
<evidence type="ECO:0000313" key="6">
    <source>
        <dbReference type="Proteomes" id="UP000068243"/>
    </source>
</evidence>
<keyword evidence="3" id="KW-0521">NADP</keyword>
<keyword evidence="5" id="KW-0503">Monooxygenase</keyword>
<dbReference type="VEuPathDB" id="FungiDB:An12g05000"/>
<dbReference type="InterPro" id="IPR020946">
    <property type="entry name" value="Flavin_mOase-like"/>
</dbReference>
<dbReference type="InterPro" id="IPR050775">
    <property type="entry name" value="FAD-binding_Monooxygenases"/>
</dbReference>
<dbReference type="PANTHER" id="PTHR43098:SF5">
    <property type="entry name" value="DUAL-FUNCTIONAL MONOOXYGENASE_METHYLTRANSFERASE PSOF"/>
    <property type="match status" value="1"/>
</dbReference>
<dbReference type="Gene3D" id="3.50.50.60">
    <property type="entry name" value="FAD/NAD(P)-binding domain"/>
    <property type="match status" value="2"/>
</dbReference>
<dbReference type="InterPro" id="IPR036188">
    <property type="entry name" value="FAD/NAD-bd_sf"/>
</dbReference>
<evidence type="ECO:0000256" key="1">
    <source>
        <dbReference type="ARBA" id="ARBA00022630"/>
    </source>
</evidence>
<comment type="caution">
    <text evidence="5">The sequence shown here is derived from an EMBL/GenBank/DDBJ whole genome shotgun (WGS) entry which is preliminary data.</text>
</comment>
<keyword evidence="4" id="KW-0560">Oxidoreductase</keyword>
<dbReference type="OrthoDB" id="66881at2759"/>
<evidence type="ECO:0000313" key="5">
    <source>
        <dbReference type="EMBL" id="GAQ44943.1"/>
    </source>
</evidence>
<dbReference type="PANTHER" id="PTHR43098">
    <property type="entry name" value="L-ORNITHINE N(5)-MONOOXYGENASE-RELATED"/>
    <property type="match status" value="1"/>
</dbReference>
<name>A0A124BYA6_ASPNG</name>
<dbReference type="Proteomes" id="UP000068243">
    <property type="component" value="Unassembled WGS sequence"/>
</dbReference>
<dbReference type="VEuPathDB" id="FungiDB:ATCC64974_37240"/>
<evidence type="ECO:0000256" key="3">
    <source>
        <dbReference type="ARBA" id="ARBA00022857"/>
    </source>
</evidence>